<proteinExistence type="predicted"/>
<dbReference type="EMBL" id="VILF01000001">
    <property type="protein sequence ID" value="MTJ42258.1"/>
    <property type="molecule type" value="Genomic_DNA"/>
</dbReference>
<gene>
    <name evidence="1" type="ORF">FJR39_03025</name>
</gene>
<organism evidence="1 2">
    <name type="scientific">Dolichospermum flos-aquae UHCC 0037</name>
    <dbReference type="NCBI Taxonomy" id="2590026"/>
    <lineage>
        <taxon>Bacteria</taxon>
        <taxon>Bacillati</taxon>
        <taxon>Cyanobacteriota</taxon>
        <taxon>Cyanophyceae</taxon>
        <taxon>Nostocales</taxon>
        <taxon>Aphanizomenonaceae</taxon>
        <taxon>Dolichospermum</taxon>
    </lineage>
</organism>
<keyword evidence="1" id="KW-0378">Hydrolase</keyword>
<keyword evidence="1" id="KW-0540">Nuclease</keyword>
<name>A0ACC7S184_DOLFA</name>
<dbReference type="Proteomes" id="UP001517388">
    <property type="component" value="Unassembled WGS sequence"/>
</dbReference>
<sequence length="196" mass="22863">MARKPGKPRELYDPCKNPQHFNAKPDVAADYWELYQQGLSLQEVAEKCNSTRTSVHNLLKSHGYKLRTQKRLPSVMFNGEKYTLKTHGYYIKTTQPRSLLHRDIWEYHNDKIPCGFDVHHINHDKLDNRIENLQIMTCEEHTKHHHQPKPVRRLDTGEVYESVKIASQKIGISGATIRQSINKGCNADNSKWEYVD</sequence>
<keyword evidence="2" id="KW-1185">Reference proteome</keyword>
<keyword evidence="1" id="KW-0255">Endonuclease</keyword>
<evidence type="ECO:0000313" key="2">
    <source>
        <dbReference type="Proteomes" id="UP001517388"/>
    </source>
</evidence>
<accession>A0ACC7S184</accession>
<evidence type="ECO:0000313" key="1">
    <source>
        <dbReference type="EMBL" id="MTJ42258.1"/>
    </source>
</evidence>
<comment type="caution">
    <text evidence="1">The sequence shown here is derived from an EMBL/GenBank/DDBJ whole genome shotgun (WGS) entry which is preliminary data.</text>
</comment>
<protein>
    <submittedName>
        <fullName evidence="1">HNH endonuclease</fullName>
    </submittedName>
</protein>
<reference evidence="2" key="1">
    <citation type="journal article" date="2020" name="Toxins">
        <title>Phylogenomic Analysis of Secondary Metabolism in the Toxic Cyanobacterial Genera Anabaena, Dolichospermum and Aphanizomenon.</title>
        <authorList>
            <person name="Oesterholm J."/>
            <person name="Popin R.V."/>
            <person name="Fewer D.P."/>
            <person name="Sivonen K."/>
        </authorList>
    </citation>
    <scope>NUCLEOTIDE SEQUENCE [LARGE SCALE GENOMIC DNA]</scope>
    <source>
        <strain evidence="2">UHCC 0037</strain>
    </source>
</reference>